<organism evidence="2 3">
    <name type="scientific">Janthinobacterium svalbardensis</name>
    <dbReference type="NCBI Taxonomy" id="368607"/>
    <lineage>
        <taxon>Bacteria</taxon>
        <taxon>Pseudomonadati</taxon>
        <taxon>Pseudomonadota</taxon>
        <taxon>Betaproteobacteria</taxon>
        <taxon>Burkholderiales</taxon>
        <taxon>Oxalobacteraceae</taxon>
        <taxon>Janthinobacterium</taxon>
    </lineage>
</organism>
<keyword evidence="1" id="KW-0472">Membrane</keyword>
<sequence length="252" mass="26810">MHKLSDTRVRPDAQAHQACQRKIDAWLQVAASLNEQIAVELQTATDQLQSEGMADLQRATALAQRLARNSRAMHDTLGTLFDRGEKSEEHGMKRTEDCTMDEQVNPLAKDLAGVKLDVADLKVDVACIKVDVAGLKTDVAGLKVDVAGLKVDVAGLKTDVAGIKVDVDGLKTDVAGLKVDVADLKVDVAGLKTDVTVLKTDVSNLKLDLAVVRSNYATKSDVAEAKSAVILSCVGTMIALSTVAFAVARLVH</sequence>
<evidence type="ECO:0000256" key="1">
    <source>
        <dbReference type="SAM" id="Phobius"/>
    </source>
</evidence>
<dbReference type="Proteomes" id="UP000218437">
    <property type="component" value="Chromosome"/>
</dbReference>
<keyword evidence="3" id="KW-1185">Reference proteome</keyword>
<accession>A0A290WUJ1</accession>
<protein>
    <submittedName>
        <fullName evidence="2">Uncharacterized protein</fullName>
    </submittedName>
</protein>
<dbReference type="EMBL" id="CP023422">
    <property type="protein sequence ID" value="ATD60579.1"/>
    <property type="molecule type" value="Genomic_DNA"/>
</dbReference>
<evidence type="ECO:0000313" key="2">
    <source>
        <dbReference type="EMBL" id="ATD60579.1"/>
    </source>
</evidence>
<gene>
    <name evidence="2" type="ORF">CNX70_10635</name>
</gene>
<keyword evidence="1" id="KW-1133">Transmembrane helix</keyword>
<dbReference type="Gene3D" id="1.10.287.540">
    <property type="entry name" value="Helix hairpin bin"/>
    <property type="match status" value="1"/>
</dbReference>
<proteinExistence type="predicted"/>
<dbReference type="KEGG" id="jsv:CNX70_10635"/>
<feature type="transmembrane region" description="Helical" evidence="1">
    <location>
        <begin position="228"/>
        <end position="251"/>
    </location>
</feature>
<dbReference type="AlphaFoldDB" id="A0A290WUJ1"/>
<name>A0A290WUJ1_9BURK</name>
<reference evidence="2 3" key="1">
    <citation type="submission" date="2017-09" db="EMBL/GenBank/DDBJ databases">
        <title>Complete genome sequence of Janthinobacterium svalbardensis PAMC 27463.</title>
        <authorList>
            <person name="Cho Y.-J."/>
            <person name="Cho A."/>
            <person name="Kim O.-S."/>
            <person name="Lee J.-I."/>
        </authorList>
    </citation>
    <scope>NUCLEOTIDE SEQUENCE [LARGE SCALE GENOMIC DNA]</scope>
    <source>
        <strain evidence="2 3">PAMC 27463</strain>
    </source>
</reference>
<keyword evidence="1" id="KW-0812">Transmembrane</keyword>
<dbReference type="Gene3D" id="1.20.5.170">
    <property type="match status" value="2"/>
</dbReference>
<evidence type="ECO:0000313" key="3">
    <source>
        <dbReference type="Proteomes" id="UP000218437"/>
    </source>
</evidence>